<evidence type="ECO:0000313" key="6">
    <source>
        <dbReference type="EMBL" id="EEN45920.1"/>
    </source>
</evidence>
<accession>C3ZNG7</accession>
<feature type="compositionally biased region" description="Polar residues" evidence="3">
    <location>
        <begin position="557"/>
        <end position="566"/>
    </location>
</feature>
<sequence>MIASRVLRKTSIREMSLPASLNSKMPSPSRQDMDSGQMETLKREPTDIGTYSQLPVTGGFVGNQKYGRGALRQGKIEEEDIHGPRQASHQSGHGGQSPAEDTDKTARNGDRRFENTMYAAGVLRQDDGECTILYSETEEQSPGTIESHYYSNIVGNYCVEEDIHGPRQASHQSGHGGQSPAEDTDKTGRNGDRRFENTMYAAGVLRQDDGGRQIKVDENCEDPNSIGFHYLGQMETLKREPTDIGTYSQLPGTGGFVGNQKYGRGALRQGEIQEEDIHGPRQASHQSGHGGQSPAEDTDKTARNGDRRFENTMYAAGVLRQDDGECTILYSETEEQSPGTNEPHYYSDNVDNYCVEEDINDPRQASHQSGHGEQSAAEDTDKMGRDGTCLFKNPMYAAGVLRQDEGGHSVSSCIEEESKEKSPGTDELRENPGNDKDNCIDDAEISNPRQASHQRGHGGRSTAEDTNKIGRNGARMLENPMYVAGVLPQDNGGNNDAPDDRVFPISFNVTSHRVCVILCVTIALVVAVAIVAGVGHGLVTFLATMKETHPIRLNGSLERSGTSNRPVSPFPITPTGSTLGSKNGNLSPVTTEDAAPLPSRKATDDVSMPIVSSTDLDLETRVFPQTGTAKAVSTATTTQMTAGGVTMPTMFFTNLETRVFPQTRTAHVVTPTATANVFTHSVESTGIHQLQNTTKQQLLKTIEGYQLRRGICYKAFYTRKTFIDAAATCRQDGGTLPKPKDAGTNAFLVSLYKFADDINSAIWLALQSQKGRYMWVDGSPLGTFSPWYYWFHLAQAADHKDATNCAVLDKRGEWVDLPCHWERGFICQVKDESYFGLIKQQTPKG</sequence>
<feature type="region of interest" description="Disordered" evidence="3">
    <location>
        <begin position="1"/>
        <end position="56"/>
    </location>
</feature>
<dbReference type="PROSITE" id="PS50041">
    <property type="entry name" value="C_TYPE_LECTIN_2"/>
    <property type="match status" value="1"/>
</dbReference>
<feature type="compositionally biased region" description="Polar residues" evidence="3">
    <location>
        <begin position="363"/>
        <end position="372"/>
    </location>
</feature>
<dbReference type="InterPro" id="IPR016186">
    <property type="entry name" value="C-type_lectin-like/link_sf"/>
</dbReference>
<feature type="domain" description="C-type lectin" evidence="5">
    <location>
        <begin position="708"/>
        <end position="828"/>
    </location>
</feature>
<keyword evidence="1" id="KW-0430">Lectin</keyword>
<evidence type="ECO:0000256" key="3">
    <source>
        <dbReference type="SAM" id="MobiDB-lite"/>
    </source>
</evidence>
<feature type="region of interest" description="Disordered" evidence="3">
    <location>
        <begin position="362"/>
        <end position="385"/>
    </location>
</feature>
<dbReference type="GO" id="GO:0030246">
    <property type="term" value="F:carbohydrate binding"/>
    <property type="evidence" value="ECO:0007669"/>
    <property type="project" value="UniProtKB-KW"/>
</dbReference>
<dbReference type="InterPro" id="IPR051663">
    <property type="entry name" value="CLec_Tetranectin-domain"/>
</dbReference>
<dbReference type="EMBL" id="GG666651">
    <property type="protein sequence ID" value="EEN45920.1"/>
    <property type="molecule type" value="Genomic_DNA"/>
</dbReference>
<dbReference type="PROSITE" id="PS00615">
    <property type="entry name" value="C_TYPE_LECTIN_1"/>
    <property type="match status" value="1"/>
</dbReference>
<reference evidence="6" key="1">
    <citation type="journal article" date="2008" name="Nature">
        <title>The amphioxus genome and the evolution of the chordate karyotype.</title>
        <authorList>
            <consortium name="US DOE Joint Genome Institute (JGI-PGF)"/>
            <person name="Putnam N.H."/>
            <person name="Butts T."/>
            <person name="Ferrier D.E.K."/>
            <person name="Furlong R.F."/>
            <person name="Hellsten U."/>
            <person name="Kawashima T."/>
            <person name="Robinson-Rechavi M."/>
            <person name="Shoguchi E."/>
            <person name="Terry A."/>
            <person name="Yu J.-K."/>
            <person name="Benito-Gutierrez E.L."/>
            <person name="Dubchak I."/>
            <person name="Garcia-Fernandez J."/>
            <person name="Gibson-Brown J.J."/>
            <person name="Grigoriev I.V."/>
            <person name="Horton A.C."/>
            <person name="de Jong P.J."/>
            <person name="Jurka J."/>
            <person name="Kapitonov V.V."/>
            <person name="Kohara Y."/>
            <person name="Kuroki Y."/>
            <person name="Lindquist E."/>
            <person name="Lucas S."/>
            <person name="Osoegawa K."/>
            <person name="Pennacchio L.A."/>
            <person name="Salamov A.A."/>
            <person name="Satou Y."/>
            <person name="Sauka-Spengler T."/>
            <person name="Schmutz J."/>
            <person name="Shin-I T."/>
            <person name="Toyoda A."/>
            <person name="Bronner-Fraser M."/>
            <person name="Fujiyama A."/>
            <person name="Holland L.Z."/>
            <person name="Holland P.W.H."/>
            <person name="Satoh N."/>
            <person name="Rokhsar D.S."/>
        </authorList>
    </citation>
    <scope>NUCLEOTIDE SEQUENCE [LARGE SCALE GENOMIC DNA]</scope>
    <source>
        <strain evidence="6">S238N-H82</strain>
        <tissue evidence="6">Testes</tissue>
    </source>
</reference>
<feature type="compositionally biased region" description="Polar residues" evidence="3">
    <location>
        <begin position="19"/>
        <end position="30"/>
    </location>
</feature>
<keyword evidence="4" id="KW-1133">Transmembrane helix</keyword>
<evidence type="ECO:0000256" key="1">
    <source>
        <dbReference type="ARBA" id="ARBA00022734"/>
    </source>
</evidence>
<dbReference type="AlphaFoldDB" id="C3ZNG7"/>
<feature type="region of interest" description="Disordered" evidence="3">
    <location>
        <begin position="553"/>
        <end position="605"/>
    </location>
</feature>
<dbReference type="CDD" id="cd00037">
    <property type="entry name" value="CLECT"/>
    <property type="match status" value="1"/>
</dbReference>
<gene>
    <name evidence="6" type="ORF">BRAFLDRAFT_81963</name>
</gene>
<feature type="region of interest" description="Disordered" evidence="3">
    <location>
        <begin position="408"/>
        <end position="467"/>
    </location>
</feature>
<feature type="region of interest" description="Disordered" evidence="3">
    <location>
        <begin position="166"/>
        <end position="193"/>
    </location>
</feature>
<keyword evidence="4" id="KW-0472">Membrane</keyword>
<evidence type="ECO:0000256" key="4">
    <source>
        <dbReference type="SAM" id="Phobius"/>
    </source>
</evidence>
<evidence type="ECO:0000256" key="2">
    <source>
        <dbReference type="ARBA" id="ARBA00023157"/>
    </source>
</evidence>
<dbReference type="SUPFAM" id="SSF56436">
    <property type="entry name" value="C-type lectin-like"/>
    <property type="match status" value="1"/>
</dbReference>
<organism>
    <name type="scientific">Branchiostoma floridae</name>
    <name type="common">Florida lancelet</name>
    <name type="synonym">Amphioxus</name>
    <dbReference type="NCBI Taxonomy" id="7739"/>
    <lineage>
        <taxon>Eukaryota</taxon>
        <taxon>Metazoa</taxon>
        <taxon>Chordata</taxon>
        <taxon>Cephalochordata</taxon>
        <taxon>Leptocardii</taxon>
        <taxon>Amphioxiformes</taxon>
        <taxon>Branchiostomatidae</taxon>
        <taxon>Branchiostoma</taxon>
    </lineage>
</organism>
<feature type="region of interest" description="Disordered" evidence="3">
    <location>
        <begin position="82"/>
        <end position="109"/>
    </location>
</feature>
<dbReference type="InterPro" id="IPR016187">
    <property type="entry name" value="CTDL_fold"/>
</dbReference>
<dbReference type="SMART" id="SM00034">
    <property type="entry name" value="CLECT"/>
    <property type="match status" value="1"/>
</dbReference>
<dbReference type="Pfam" id="PF00059">
    <property type="entry name" value="Lectin_C"/>
    <property type="match status" value="1"/>
</dbReference>
<keyword evidence="2" id="KW-1015">Disulfide bond</keyword>
<dbReference type="PANTHER" id="PTHR22799:SF6">
    <property type="entry name" value="C-TYPE LECTIN DOMAIN FAMILY 4 MEMBER M-LIKE"/>
    <property type="match status" value="1"/>
</dbReference>
<dbReference type="PANTHER" id="PTHR22799">
    <property type="entry name" value="TETRANECTIN-RELATED"/>
    <property type="match status" value="1"/>
</dbReference>
<keyword evidence="4" id="KW-0812">Transmembrane</keyword>
<dbReference type="InParanoid" id="C3ZNG7"/>
<dbReference type="InterPro" id="IPR018378">
    <property type="entry name" value="C-type_lectin_CS"/>
</dbReference>
<feature type="compositionally biased region" description="Basic and acidic residues" evidence="3">
    <location>
        <begin position="183"/>
        <end position="193"/>
    </location>
</feature>
<proteinExistence type="predicted"/>
<dbReference type="InterPro" id="IPR001304">
    <property type="entry name" value="C-type_lectin-like"/>
</dbReference>
<feature type="compositionally biased region" description="Basic residues" evidence="3">
    <location>
        <begin position="1"/>
        <end position="10"/>
    </location>
</feature>
<feature type="region of interest" description="Disordered" evidence="3">
    <location>
        <begin position="277"/>
        <end position="305"/>
    </location>
</feature>
<feature type="compositionally biased region" description="Polar residues" evidence="3">
    <location>
        <begin position="574"/>
        <end position="590"/>
    </location>
</feature>
<protein>
    <recommendedName>
        <fullName evidence="5">C-type lectin domain-containing protein</fullName>
    </recommendedName>
</protein>
<evidence type="ECO:0000259" key="5">
    <source>
        <dbReference type="PROSITE" id="PS50041"/>
    </source>
</evidence>
<feature type="transmembrane region" description="Helical" evidence="4">
    <location>
        <begin position="520"/>
        <end position="543"/>
    </location>
</feature>
<dbReference type="Gene3D" id="3.10.100.10">
    <property type="entry name" value="Mannose-Binding Protein A, subunit A"/>
    <property type="match status" value="1"/>
</dbReference>
<feature type="compositionally biased region" description="Basic and acidic residues" evidence="3">
    <location>
        <begin position="416"/>
        <end position="439"/>
    </location>
</feature>
<name>C3ZNG7_BRAFL</name>